<organism evidence="1 2">
    <name type="scientific">Cylindrotheca closterium</name>
    <dbReference type="NCBI Taxonomy" id="2856"/>
    <lineage>
        <taxon>Eukaryota</taxon>
        <taxon>Sar</taxon>
        <taxon>Stramenopiles</taxon>
        <taxon>Ochrophyta</taxon>
        <taxon>Bacillariophyta</taxon>
        <taxon>Bacillariophyceae</taxon>
        <taxon>Bacillariophycidae</taxon>
        <taxon>Bacillariales</taxon>
        <taxon>Bacillariaceae</taxon>
        <taxon>Cylindrotheca</taxon>
    </lineage>
</organism>
<dbReference type="Pfam" id="PF13306">
    <property type="entry name" value="LRR_5"/>
    <property type="match status" value="1"/>
</dbReference>
<evidence type="ECO:0000313" key="2">
    <source>
        <dbReference type="Proteomes" id="UP001295423"/>
    </source>
</evidence>
<dbReference type="AlphaFoldDB" id="A0AAD2G4B0"/>
<sequence>MRIHPSAAASMLRGDDRNNVNSLKLDDTIQQLAANAFSGNKMLMEVSLPQMLKVIGPEAFLNCSLLSKVRIPMTCKKIGVRAFLGCCSLQDVFLPVGLTCIREETFSRCSKLKTMAVPWAVTVIEHGAFSYCTALLSIELPKGLKKIESRAFAHCEQLKNIEIPKSVNRLGDHAFAHCERSLELRFGVNIEALDRRFDDLPLHKVCYYQAHYTTAAKQKQLEKAIRMDGPAGRRKRGGGVFSLCQKADALPIHEYDLDNLDTGDFFYAGGCFVDSFGMTPLHILVLSARPCMSICETVLAHYPSNVTTQDNHGNTPIDYACMVNVPIPMIDGLLRTLQQQLSVFSEEEQRRLKCFVYIANKYDSMDLLLYLTSRYFHARIKALGLDQWKQHVVNEIEIIATLPHATLREGHLERIDDCLRQFEQKEALSLLELALWKARMQSEYRRRLPGPSWRRTCQIQSGAEIVIPLILSYLVVVDEEHDHYHH</sequence>
<dbReference type="Proteomes" id="UP001295423">
    <property type="component" value="Unassembled WGS sequence"/>
</dbReference>
<dbReference type="PANTHER" id="PTHR45661">
    <property type="entry name" value="SURFACE ANTIGEN"/>
    <property type="match status" value="1"/>
</dbReference>
<dbReference type="InterPro" id="IPR053139">
    <property type="entry name" value="Surface_bspA-like"/>
</dbReference>
<accession>A0AAD2G4B0</accession>
<dbReference type="PANTHER" id="PTHR45661:SF3">
    <property type="entry name" value="IG-LIKE DOMAIN-CONTAINING PROTEIN"/>
    <property type="match status" value="1"/>
</dbReference>
<dbReference type="InterPro" id="IPR036770">
    <property type="entry name" value="Ankyrin_rpt-contain_sf"/>
</dbReference>
<comment type="caution">
    <text evidence="1">The sequence shown here is derived from an EMBL/GenBank/DDBJ whole genome shotgun (WGS) entry which is preliminary data.</text>
</comment>
<dbReference type="SUPFAM" id="SSF52058">
    <property type="entry name" value="L domain-like"/>
    <property type="match status" value="1"/>
</dbReference>
<dbReference type="EMBL" id="CAKOGP040002103">
    <property type="protein sequence ID" value="CAJ1962392.1"/>
    <property type="molecule type" value="Genomic_DNA"/>
</dbReference>
<dbReference type="InterPro" id="IPR026906">
    <property type="entry name" value="LRR_5"/>
</dbReference>
<name>A0AAD2G4B0_9STRA</name>
<dbReference type="InterPro" id="IPR032675">
    <property type="entry name" value="LRR_dom_sf"/>
</dbReference>
<dbReference type="Gene3D" id="1.25.40.20">
    <property type="entry name" value="Ankyrin repeat-containing domain"/>
    <property type="match status" value="1"/>
</dbReference>
<dbReference type="SUPFAM" id="SSF48403">
    <property type="entry name" value="Ankyrin repeat"/>
    <property type="match status" value="1"/>
</dbReference>
<protein>
    <submittedName>
        <fullName evidence="1">Uncharacterized protein</fullName>
    </submittedName>
</protein>
<keyword evidence="2" id="KW-1185">Reference proteome</keyword>
<gene>
    <name evidence="1" type="ORF">CYCCA115_LOCUS19664</name>
</gene>
<evidence type="ECO:0000313" key="1">
    <source>
        <dbReference type="EMBL" id="CAJ1962392.1"/>
    </source>
</evidence>
<reference evidence="1" key="1">
    <citation type="submission" date="2023-08" db="EMBL/GenBank/DDBJ databases">
        <authorList>
            <person name="Audoor S."/>
            <person name="Bilcke G."/>
        </authorList>
    </citation>
    <scope>NUCLEOTIDE SEQUENCE</scope>
</reference>
<proteinExistence type="predicted"/>
<dbReference type="Gene3D" id="3.80.10.10">
    <property type="entry name" value="Ribonuclease Inhibitor"/>
    <property type="match status" value="2"/>
</dbReference>